<evidence type="ECO:0000256" key="1">
    <source>
        <dbReference type="ARBA" id="ARBA00004752"/>
    </source>
</evidence>
<dbReference type="Proteomes" id="UP001501725">
    <property type="component" value="Unassembled WGS sequence"/>
</dbReference>
<proteinExistence type="inferred from homology"/>
<dbReference type="InterPro" id="IPR038063">
    <property type="entry name" value="Transpep_catalytic_dom"/>
</dbReference>
<keyword evidence="6 7" id="KW-0961">Cell wall biogenesis/degradation</keyword>
<evidence type="ECO:0000256" key="2">
    <source>
        <dbReference type="ARBA" id="ARBA00005992"/>
    </source>
</evidence>
<dbReference type="SUPFAM" id="SSF74653">
    <property type="entry name" value="TolA/TonB C-terminal domain"/>
    <property type="match status" value="1"/>
</dbReference>
<evidence type="ECO:0000256" key="3">
    <source>
        <dbReference type="ARBA" id="ARBA00022679"/>
    </source>
</evidence>
<organism evidence="9 10">
    <name type="scientific">Flaviaesturariibacter amylovorans</name>
    <dbReference type="NCBI Taxonomy" id="1084520"/>
    <lineage>
        <taxon>Bacteria</taxon>
        <taxon>Pseudomonadati</taxon>
        <taxon>Bacteroidota</taxon>
        <taxon>Chitinophagia</taxon>
        <taxon>Chitinophagales</taxon>
        <taxon>Chitinophagaceae</taxon>
        <taxon>Flaviaestuariibacter</taxon>
    </lineage>
</organism>
<evidence type="ECO:0000259" key="8">
    <source>
        <dbReference type="PROSITE" id="PS52029"/>
    </source>
</evidence>
<dbReference type="CDD" id="cd16913">
    <property type="entry name" value="YkuD_like"/>
    <property type="match status" value="1"/>
</dbReference>
<dbReference type="Pfam" id="PF03544">
    <property type="entry name" value="TonB_C"/>
    <property type="match status" value="1"/>
</dbReference>
<evidence type="ECO:0000256" key="6">
    <source>
        <dbReference type="ARBA" id="ARBA00023316"/>
    </source>
</evidence>
<keyword evidence="10" id="KW-1185">Reference proteome</keyword>
<sequence length="368" mass="41569">MLRPDNFSFVSYQKTLARPAEAMKHKVDTLQKQFAAKGLKWPAAQLYIRNFKYDGQLEVWVKNDRKEPFKLFKTYRVCALAGSLGPKRMEGDYQVPEGFYYINEFNPSSTYHLSLGLNYPNASDKLLSDSLQPGGDIYIHGSCVTVGCIPLTDTYIEELYVLAAFARESGQDFIPVHIFPIRYSNKKSVDYLKTLSKTDAELKAFAENLERVYDHFEVAKQLPVIMTNDKGEYVYANLSKKVAPAPPVKKVHPARRTRTITDIADVVHQWPQFPGGNEKFLDYLRTAGNALADELPATHKKAYVQVEFVVDKDGTPLNFKVTKGVTADFNEEIVTQLEKMPAWQPAQLNGQPVAKKIVQGFAIEKASN</sequence>
<dbReference type="Pfam" id="PF03734">
    <property type="entry name" value="YkuD"/>
    <property type="match status" value="1"/>
</dbReference>
<keyword evidence="3" id="KW-0808">Transferase</keyword>
<comment type="similarity">
    <text evidence="2">Belongs to the YkuD family.</text>
</comment>
<reference evidence="10" key="1">
    <citation type="journal article" date="2019" name="Int. J. Syst. Evol. Microbiol.">
        <title>The Global Catalogue of Microorganisms (GCM) 10K type strain sequencing project: providing services to taxonomists for standard genome sequencing and annotation.</title>
        <authorList>
            <consortium name="The Broad Institute Genomics Platform"/>
            <consortium name="The Broad Institute Genome Sequencing Center for Infectious Disease"/>
            <person name="Wu L."/>
            <person name="Ma J."/>
        </authorList>
    </citation>
    <scope>NUCLEOTIDE SEQUENCE [LARGE SCALE GENOMIC DNA]</scope>
    <source>
        <strain evidence="10">JCM 17919</strain>
    </source>
</reference>
<feature type="active site" description="Proton donor/acceptor" evidence="7">
    <location>
        <position position="140"/>
    </location>
</feature>
<comment type="pathway">
    <text evidence="1 7">Cell wall biogenesis; peptidoglycan biosynthesis.</text>
</comment>
<keyword evidence="5 7" id="KW-0573">Peptidoglycan synthesis</keyword>
<dbReference type="InterPro" id="IPR005490">
    <property type="entry name" value="LD_TPept_cat_dom"/>
</dbReference>
<dbReference type="PANTHER" id="PTHR36699:SF1">
    <property type="entry name" value="L,D-TRANSPEPTIDASE YAFK-RELATED"/>
    <property type="match status" value="1"/>
</dbReference>
<gene>
    <name evidence="9" type="ORF">GCM10023184_09150</name>
</gene>
<dbReference type="Gene3D" id="3.30.1150.10">
    <property type="match status" value="1"/>
</dbReference>
<accession>A0ABP8GE33</accession>
<feature type="active site" description="Nucleophile" evidence="7">
    <location>
        <position position="148"/>
    </location>
</feature>
<protein>
    <recommendedName>
        <fullName evidence="8">L,D-TPase catalytic domain-containing protein</fullName>
    </recommendedName>
</protein>
<evidence type="ECO:0000256" key="4">
    <source>
        <dbReference type="ARBA" id="ARBA00022960"/>
    </source>
</evidence>
<name>A0ABP8GE33_9BACT</name>
<dbReference type="EMBL" id="BAABGY010000003">
    <property type="protein sequence ID" value="GAA4322688.1"/>
    <property type="molecule type" value="Genomic_DNA"/>
</dbReference>
<feature type="domain" description="L,D-TPase catalytic" evidence="8">
    <location>
        <begin position="46"/>
        <end position="179"/>
    </location>
</feature>
<evidence type="ECO:0000313" key="10">
    <source>
        <dbReference type="Proteomes" id="UP001501725"/>
    </source>
</evidence>
<dbReference type="InterPro" id="IPR037682">
    <property type="entry name" value="TonB_C"/>
</dbReference>
<evidence type="ECO:0000256" key="7">
    <source>
        <dbReference type="PROSITE-ProRule" id="PRU01373"/>
    </source>
</evidence>
<evidence type="ECO:0000256" key="5">
    <source>
        <dbReference type="ARBA" id="ARBA00022984"/>
    </source>
</evidence>
<dbReference type="SUPFAM" id="SSF141523">
    <property type="entry name" value="L,D-transpeptidase catalytic domain-like"/>
    <property type="match status" value="1"/>
</dbReference>
<evidence type="ECO:0000313" key="9">
    <source>
        <dbReference type="EMBL" id="GAA4322688.1"/>
    </source>
</evidence>
<dbReference type="PANTHER" id="PTHR36699">
    <property type="entry name" value="LD-TRANSPEPTIDASE"/>
    <property type="match status" value="1"/>
</dbReference>
<keyword evidence="4 7" id="KW-0133">Cell shape</keyword>
<dbReference type="PROSITE" id="PS52029">
    <property type="entry name" value="LD_TPASE"/>
    <property type="match status" value="1"/>
</dbReference>
<comment type="caution">
    <text evidence="9">The sequence shown here is derived from an EMBL/GenBank/DDBJ whole genome shotgun (WGS) entry which is preliminary data.</text>
</comment>